<accession>A0A1Q8ZXB1</accession>
<dbReference type="AlphaFoldDB" id="A0A1Q8ZXB1"/>
<sequence>MISLHERPALQTVLLLLPGVGFLIVLFGFPLLTALWGSFGLAGGLSAFTLKYYGKFFTSHVMWRGLTTSIYYGVAPVLVTLVLAIGLALLLRHHFMGRKLFNGLYKIPMAVPSIIASLMVLTLFEQGGFVERLLLPLGLHLPKLVRDPWGVGVIMATTWKQLPFMTLVITGAFTSIPADMRHAARSLGANPVATFFYVELPLALPGITAAILLTFIGSMGSFAIPDLIGAPSPSALSVLMVRAFAQGDVGQVYAIGMVLSGFAIAVLILYYALTSNAHARAGRHHE</sequence>
<keyword evidence="7 8" id="KW-0472">Membrane</keyword>
<feature type="domain" description="ABC transmembrane type-1" evidence="9">
    <location>
        <begin position="66"/>
        <end position="270"/>
    </location>
</feature>
<protein>
    <submittedName>
        <fullName evidence="10">ABC transporter permease</fullName>
    </submittedName>
</protein>
<dbReference type="RefSeq" id="WP_075637682.1">
    <property type="nucleotide sequence ID" value="NZ_MKIM01000019.1"/>
</dbReference>
<evidence type="ECO:0000256" key="3">
    <source>
        <dbReference type="ARBA" id="ARBA00022448"/>
    </source>
</evidence>
<dbReference type="PANTHER" id="PTHR42929">
    <property type="entry name" value="INNER MEMBRANE ABC TRANSPORTER PERMEASE PROTEIN YDCU-RELATED-RELATED"/>
    <property type="match status" value="1"/>
</dbReference>
<evidence type="ECO:0000256" key="4">
    <source>
        <dbReference type="ARBA" id="ARBA00022475"/>
    </source>
</evidence>
<comment type="caution">
    <text evidence="10">The sequence shown here is derived from an EMBL/GenBank/DDBJ whole genome shotgun (WGS) entry which is preliminary data.</text>
</comment>
<feature type="transmembrane region" description="Helical" evidence="8">
    <location>
        <begin position="195"/>
        <end position="215"/>
    </location>
</feature>
<dbReference type="Gene3D" id="1.10.3720.10">
    <property type="entry name" value="MetI-like"/>
    <property type="match status" value="1"/>
</dbReference>
<keyword evidence="11" id="KW-1185">Reference proteome</keyword>
<dbReference type="EMBL" id="MKIM01000019">
    <property type="protein sequence ID" value="OLP46727.1"/>
    <property type="molecule type" value="Genomic_DNA"/>
</dbReference>
<comment type="subcellular location">
    <subcellularLocation>
        <location evidence="1 8">Cell membrane</location>
        <topology evidence="1 8">Multi-pass membrane protein</topology>
    </subcellularLocation>
</comment>
<dbReference type="SUPFAM" id="SSF161098">
    <property type="entry name" value="MetI-like"/>
    <property type="match status" value="1"/>
</dbReference>
<evidence type="ECO:0000256" key="2">
    <source>
        <dbReference type="ARBA" id="ARBA00007069"/>
    </source>
</evidence>
<feature type="transmembrane region" description="Helical" evidence="8">
    <location>
        <begin position="12"/>
        <end position="36"/>
    </location>
</feature>
<evidence type="ECO:0000256" key="1">
    <source>
        <dbReference type="ARBA" id="ARBA00004651"/>
    </source>
</evidence>
<dbReference type="Pfam" id="PF00528">
    <property type="entry name" value="BPD_transp_1"/>
    <property type="match status" value="1"/>
</dbReference>
<dbReference type="InterPro" id="IPR000515">
    <property type="entry name" value="MetI-like"/>
</dbReference>
<dbReference type="GO" id="GO:0055085">
    <property type="term" value="P:transmembrane transport"/>
    <property type="evidence" value="ECO:0007669"/>
    <property type="project" value="InterPro"/>
</dbReference>
<keyword evidence="4" id="KW-1003">Cell membrane</keyword>
<dbReference type="OrthoDB" id="44077at2"/>
<dbReference type="Proteomes" id="UP000186894">
    <property type="component" value="Unassembled WGS sequence"/>
</dbReference>
<evidence type="ECO:0000256" key="7">
    <source>
        <dbReference type="ARBA" id="ARBA00023136"/>
    </source>
</evidence>
<comment type="similarity">
    <text evidence="2">Belongs to the binding-protein-dependent transport system permease family. CysTW subfamily.</text>
</comment>
<dbReference type="GO" id="GO:0005886">
    <property type="term" value="C:plasma membrane"/>
    <property type="evidence" value="ECO:0007669"/>
    <property type="project" value="UniProtKB-SubCell"/>
</dbReference>
<dbReference type="CDD" id="cd06261">
    <property type="entry name" value="TM_PBP2"/>
    <property type="match status" value="1"/>
</dbReference>
<evidence type="ECO:0000259" key="9">
    <source>
        <dbReference type="PROSITE" id="PS50928"/>
    </source>
</evidence>
<keyword evidence="6 8" id="KW-1133">Transmembrane helix</keyword>
<keyword evidence="3 8" id="KW-0813">Transport</keyword>
<dbReference type="PANTHER" id="PTHR42929:SF1">
    <property type="entry name" value="INNER MEMBRANE ABC TRANSPORTER PERMEASE PROTEIN YDCU-RELATED"/>
    <property type="match status" value="1"/>
</dbReference>
<evidence type="ECO:0000256" key="6">
    <source>
        <dbReference type="ARBA" id="ARBA00022989"/>
    </source>
</evidence>
<feature type="transmembrane region" description="Helical" evidence="8">
    <location>
        <begin position="251"/>
        <end position="273"/>
    </location>
</feature>
<evidence type="ECO:0000313" key="10">
    <source>
        <dbReference type="EMBL" id="OLP46727.1"/>
    </source>
</evidence>
<feature type="transmembrane region" description="Helical" evidence="8">
    <location>
        <begin position="103"/>
        <end position="124"/>
    </location>
</feature>
<name>A0A1Q8ZXB1_9HYPH</name>
<dbReference type="InterPro" id="IPR035906">
    <property type="entry name" value="MetI-like_sf"/>
</dbReference>
<organism evidence="10 11">
    <name type="scientific">Rhizobium oryziradicis</name>
    <dbReference type="NCBI Taxonomy" id="1867956"/>
    <lineage>
        <taxon>Bacteria</taxon>
        <taxon>Pseudomonadati</taxon>
        <taxon>Pseudomonadota</taxon>
        <taxon>Alphaproteobacteria</taxon>
        <taxon>Hyphomicrobiales</taxon>
        <taxon>Rhizobiaceae</taxon>
        <taxon>Rhizobium/Agrobacterium group</taxon>
        <taxon>Rhizobium</taxon>
    </lineage>
</organism>
<dbReference type="PROSITE" id="PS50928">
    <property type="entry name" value="ABC_TM1"/>
    <property type="match status" value="1"/>
</dbReference>
<evidence type="ECO:0000256" key="8">
    <source>
        <dbReference type="RuleBase" id="RU363032"/>
    </source>
</evidence>
<evidence type="ECO:0000313" key="11">
    <source>
        <dbReference type="Proteomes" id="UP000186894"/>
    </source>
</evidence>
<dbReference type="STRING" id="1867956.BJF95_15510"/>
<keyword evidence="5 8" id="KW-0812">Transmembrane</keyword>
<proteinExistence type="inferred from homology"/>
<feature type="transmembrane region" description="Helical" evidence="8">
    <location>
        <begin position="70"/>
        <end position="91"/>
    </location>
</feature>
<reference evidence="10 11" key="1">
    <citation type="submission" date="2016-09" db="EMBL/GenBank/DDBJ databases">
        <title>Rhizobium oryziradicis sp. nov., isolated from the root of rice.</title>
        <authorList>
            <person name="Zhao J."/>
            <person name="Zhang X."/>
        </authorList>
    </citation>
    <scope>NUCLEOTIDE SEQUENCE [LARGE SCALE GENOMIC DNA]</scope>
    <source>
        <strain evidence="10 11">N19</strain>
    </source>
</reference>
<evidence type="ECO:0000256" key="5">
    <source>
        <dbReference type="ARBA" id="ARBA00022692"/>
    </source>
</evidence>
<gene>
    <name evidence="10" type="ORF">BJF95_15510</name>
</gene>